<dbReference type="InterPro" id="IPR002898">
    <property type="entry name" value="MotA_ExbB_proton_chnl"/>
</dbReference>
<dbReference type="EMBL" id="CP066776">
    <property type="protein sequence ID" value="QQL46303.1"/>
    <property type="molecule type" value="Genomic_DNA"/>
</dbReference>
<protein>
    <submittedName>
        <fullName evidence="10">MotA/TolQ/ExbB proton channel family protein</fullName>
    </submittedName>
</protein>
<evidence type="ECO:0000259" key="9">
    <source>
        <dbReference type="Pfam" id="PF01618"/>
    </source>
</evidence>
<dbReference type="PANTHER" id="PTHR30625:SF15">
    <property type="entry name" value="BIOPOLYMER TRANSPORT PROTEIN EXBB"/>
    <property type="match status" value="1"/>
</dbReference>
<evidence type="ECO:0000256" key="5">
    <source>
        <dbReference type="ARBA" id="ARBA00022927"/>
    </source>
</evidence>
<dbReference type="PANTHER" id="PTHR30625">
    <property type="entry name" value="PROTEIN TOLQ"/>
    <property type="match status" value="1"/>
</dbReference>
<keyword evidence="3" id="KW-1003">Cell membrane</keyword>
<keyword evidence="2 8" id="KW-0813">Transport</keyword>
<dbReference type="KEGG" id="soa:G3M56_006945"/>
<keyword evidence="11" id="KW-1185">Reference proteome</keyword>
<dbReference type="RefSeq" id="WP_164361473.1">
    <property type="nucleotide sequence ID" value="NZ_CP066776.1"/>
</dbReference>
<dbReference type="GO" id="GO:0017038">
    <property type="term" value="P:protein import"/>
    <property type="evidence" value="ECO:0007669"/>
    <property type="project" value="TreeGrafter"/>
</dbReference>
<organism evidence="10 11">
    <name type="scientific">Sulfuriroseicoccus oceanibius</name>
    <dbReference type="NCBI Taxonomy" id="2707525"/>
    <lineage>
        <taxon>Bacteria</taxon>
        <taxon>Pseudomonadati</taxon>
        <taxon>Verrucomicrobiota</taxon>
        <taxon>Verrucomicrobiia</taxon>
        <taxon>Verrucomicrobiales</taxon>
        <taxon>Verrucomicrobiaceae</taxon>
        <taxon>Sulfuriroseicoccus</taxon>
    </lineage>
</organism>
<evidence type="ECO:0000256" key="2">
    <source>
        <dbReference type="ARBA" id="ARBA00022448"/>
    </source>
</evidence>
<proteinExistence type="inferred from homology"/>
<evidence type="ECO:0000313" key="11">
    <source>
        <dbReference type="Proteomes" id="UP000475117"/>
    </source>
</evidence>
<keyword evidence="5 8" id="KW-0653">Protein transport</keyword>
<evidence type="ECO:0000256" key="8">
    <source>
        <dbReference type="RuleBase" id="RU004057"/>
    </source>
</evidence>
<dbReference type="GO" id="GO:0005886">
    <property type="term" value="C:plasma membrane"/>
    <property type="evidence" value="ECO:0007669"/>
    <property type="project" value="UniProtKB-SubCell"/>
</dbReference>
<evidence type="ECO:0000256" key="3">
    <source>
        <dbReference type="ARBA" id="ARBA00022475"/>
    </source>
</evidence>
<keyword evidence="6" id="KW-1133">Transmembrane helix</keyword>
<reference evidence="10 11" key="1">
    <citation type="submission" date="2020-12" db="EMBL/GenBank/DDBJ databases">
        <title>Sulforoseuscoccus oceanibium gen. nov., sp. nov., a representative of the phylum Verrucomicrobia with special cytoplasmic membrane, and proposal of Sulforoseuscoccusaceae fam. nov.</title>
        <authorList>
            <person name="Xi F."/>
        </authorList>
    </citation>
    <scope>NUCLEOTIDE SEQUENCE [LARGE SCALE GENOMIC DNA]</scope>
    <source>
        <strain evidence="10 11">T37</strain>
    </source>
</reference>
<accession>A0A6B3L801</accession>
<evidence type="ECO:0000256" key="1">
    <source>
        <dbReference type="ARBA" id="ARBA00004651"/>
    </source>
</evidence>
<evidence type="ECO:0000256" key="7">
    <source>
        <dbReference type="ARBA" id="ARBA00023136"/>
    </source>
</evidence>
<dbReference type="AlphaFoldDB" id="A0A6B3L801"/>
<comment type="subcellular location">
    <subcellularLocation>
        <location evidence="1">Cell membrane</location>
        <topology evidence="1">Multi-pass membrane protein</topology>
    </subcellularLocation>
    <subcellularLocation>
        <location evidence="8">Membrane</location>
        <topology evidence="8">Multi-pass membrane protein</topology>
    </subcellularLocation>
</comment>
<evidence type="ECO:0000256" key="4">
    <source>
        <dbReference type="ARBA" id="ARBA00022692"/>
    </source>
</evidence>
<dbReference type="InterPro" id="IPR050790">
    <property type="entry name" value="ExbB/TolQ_transport"/>
</dbReference>
<keyword evidence="4" id="KW-0812">Transmembrane</keyword>
<comment type="similarity">
    <text evidence="8">Belongs to the exbB/tolQ family.</text>
</comment>
<keyword evidence="7" id="KW-0472">Membrane</keyword>
<feature type="domain" description="MotA/TolQ/ExbB proton channel" evidence="9">
    <location>
        <begin position="70"/>
        <end position="188"/>
    </location>
</feature>
<evidence type="ECO:0000256" key="6">
    <source>
        <dbReference type="ARBA" id="ARBA00022989"/>
    </source>
</evidence>
<dbReference type="PROSITE" id="PS51257">
    <property type="entry name" value="PROKAR_LIPOPROTEIN"/>
    <property type="match status" value="1"/>
</dbReference>
<evidence type="ECO:0000313" key="10">
    <source>
        <dbReference type="EMBL" id="QQL46303.1"/>
    </source>
</evidence>
<sequence length="230" mass="25429">MLEIIEKGGHLMWLLLGCSVFAMAVAAERFLYYHRASINVSLLLEGIGRRLRRKEYAEAVRECLGTPGPVARVVHAAVLHHDAPRAELKEIVQEAGQLEVQRLERYLPVLSTIAFVAPLIGLLGTILGMTDTFIQVSEVSGYASPFQLFRGVYQSLVTSAAGLVVAVPVFIMYSFLASNVRSLMREMERAGIEVVNLISESKRDREILSFSDERSEVADEKGQKGAHKKG</sequence>
<dbReference type="Pfam" id="PF01618">
    <property type="entry name" value="MotA_ExbB"/>
    <property type="match status" value="1"/>
</dbReference>
<gene>
    <name evidence="10" type="ORF">G3M56_006945</name>
</gene>
<name>A0A6B3L801_9BACT</name>
<dbReference type="Proteomes" id="UP000475117">
    <property type="component" value="Chromosome"/>
</dbReference>